<protein>
    <submittedName>
        <fullName evidence="3">Ovule protein</fullName>
    </submittedName>
</protein>
<evidence type="ECO:0000313" key="2">
    <source>
        <dbReference type="Proteomes" id="UP000267096"/>
    </source>
</evidence>
<dbReference type="OrthoDB" id="5866586at2759"/>
<reference evidence="1 2" key="2">
    <citation type="submission" date="2018-11" db="EMBL/GenBank/DDBJ databases">
        <authorList>
            <consortium name="Pathogen Informatics"/>
        </authorList>
    </citation>
    <scope>NUCLEOTIDE SEQUENCE [LARGE SCALE GENOMIC DNA]</scope>
</reference>
<evidence type="ECO:0000313" key="1">
    <source>
        <dbReference type="EMBL" id="VDK59829.1"/>
    </source>
</evidence>
<name>A0A0M3KA24_ANISI</name>
<dbReference type="WBParaSite" id="ASIM_0001782001-mRNA-1">
    <property type="protein sequence ID" value="ASIM_0001782001-mRNA-1"/>
    <property type="gene ID" value="ASIM_0001782001"/>
</dbReference>
<accession>A0A0M3KA24</accession>
<dbReference type="EMBL" id="UYRR01033877">
    <property type="protein sequence ID" value="VDK59829.1"/>
    <property type="molecule type" value="Genomic_DNA"/>
</dbReference>
<gene>
    <name evidence="1" type="ORF">ASIM_LOCUS17222</name>
</gene>
<evidence type="ECO:0000313" key="3">
    <source>
        <dbReference type="WBParaSite" id="ASIM_0001782001-mRNA-1"/>
    </source>
</evidence>
<keyword evidence="2" id="KW-1185">Reference proteome</keyword>
<reference evidence="3" key="1">
    <citation type="submission" date="2017-02" db="UniProtKB">
        <authorList>
            <consortium name="WormBaseParasite"/>
        </authorList>
    </citation>
    <scope>IDENTIFICATION</scope>
</reference>
<organism evidence="3">
    <name type="scientific">Anisakis simplex</name>
    <name type="common">Herring worm</name>
    <dbReference type="NCBI Taxonomy" id="6269"/>
    <lineage>
        <taxon>Eukaryota</taxon>
        <taxon>Metazoa</taxon>
        <taxon>Ecdysozoa</taxon>
        <taxon>Nematoda</taxon>
        <taxon>Chromadorea</taxon>
        <taxon>Rhabditida</taxon>
        <taxon>Spirurina</taxon>
        <taxon>Ascaridomorpha</taxon>
        <taxon>Ascaridoidea</taxon>
        <taxon>Anisakidae</taxon>
        <taxon>Anisakis</taxon>
        <taxon>Anisakis simplex complex</taxon>
    </lineage>
</organism>
<sequence length="159" mass="17395">MTVSIKSRTYKLSINYILLIERAITGVRVNGIGPLIASSPTTHHDPNLSGIQPIDIHQYSQSQALWSNIDNGTSNQIPVGQIRPILHSNASSITHHPSTMHPSYPQMMPPAYTDLSNDVINAYGLSSASNHHYNVNMDNELDFSPQINTSDLSSPSCSD</sequence>
<dbReference type="AlphaFoldDB" id="A0A0M3KA24"/>
<proteinExistence type="predicted"/>
<dbReference type="Proteomes" id="UP000267096">
    <property type="component" value="Unassembled WGS sequence"/>
</dbReference>